<feature type="signal peptide" evidence="2">
    <location>
        <begin position="1"/>
        <end position="19"/>
    </location>
</feature>
<dbReference type="OrthoDB" id="608579at2"/>
<feature type="domain" description="PLD phosphodiesterase" evidence="3">
    <location>
        <begin position="1047"/>
        <end position="1080"/>
    </location>
</feature>
<evidence type="ECO:0000313" key="6">
    <source>
        <dbReference type="Proteomes" id="UP000030111"/>
    </source>
</evidence>
<evidence type="ECO:0008006" key="7">
    <source>
        <dbReference type="Google" id="ProtNLM"/>
    </source>
</evidence>
<feature type="domain" description="Fibronectin type-III" evidence="4">
    <location>
        <begin position="196"/>
        <end position="288"/>
    </location>
</feature>
<dbReference type="Gene3D" id="2.60.40.10">
    <property type="entry name" value="Immunoglobulins"/>
    <property type="match status" value="3"/>
</dbReference>
<dbReference type="NCBIfam" id="NF038128">
    <property type="entry name" value="choice_anch_J"/>
    <property type="match status" value="1"/>
</dbReference>
<evidence type="ECO:0000259" key="3">
    <source>
        <dbReference type="PROSITE" id="PS50035"/>
    </source>
</evidence>
<dbReference type="EMBL" id="JRLY01000003">
    <property type="protein sequence ID" value="KGO93919.1"/>
    <property type="molecule type" value="Genomic_DNA"/>
</dbReference>
<evidence type="ECO:0000256" key="2">
    <source>
        <dbReference type="SAM" id="SignalP"/>
    </source>
</evidence>
<evidence type="ECO:0000259" key="4">
    <source>
        <dbReference type="PROSITE" id="PS50853"/>
    </source>
</evidence>
<keyword evidence="6" id="KW-1185">Reference proteome</keyword>
<keyword evidence="2" id="KW-0732">Signal</keyword>
<organism evidence="5 6">
    <name type="scientific">Flavobacterium subsaxonicum WB 4.1-42 = DSM 21790</name>
    <dbReference type="NCBI Taxonomy" id="1121898"/>
    <lineage>
        <taxon>Bacteria</taxon>
        <taxon>Pseudomonadati</taxon>
        <taxon>Bacteroidota</taxon>
        <taxon>Flavobacteriia</taxon>
        <taxon>Flavobacteriales</taxon>
        <taxon>Flavobacteriaceae</taxon>
        <taxon>Flavobacterium</taxon>
    </lineage>
</organism>
<feature type="chain" id="PRO_5001992614" description="Fibronectin" evidence="2">
    <location>
        <begin position="20"/>
        <end position="1574"/>
    </location>
</feature>
<evidence type="ECO:0000313" key="5">
    <source>
        <dbReference type="EMBL" id="KGO93919.1"/>
    </source>
</evidence>
<dbReference type="InterPro" id="IPR049804">
    <property type="entry name" value="Choice_anch_L"/>
</dbReference>
<dbReference type="Proteomes" id="UP000030111">
    <property type="component" value="Unassembled WGS sequence"/>
</dbReference>
<dbReference type="NCBIfam" id="NF038133">
    <property type="entry name" value="choice_anch_L"/>
    <property type="match status" value="1"/>
</dbReference>
<dbReference type="InterPro" id="IPR050991">
    <property type="entry name" value="ECM_Regulatory_Proteins"/>
</dbReference>
<dbReference type="Pfam" id="PF23759">
    <property type="entry name" value="GBD_T9SS_assoc"/>
    <property type="match status" value="1"/>
</dbReference>
<dbReference type="GO" id="GO:0003824">
    <property type="term" value="F:catalytic activity"/>
    <property type="evidence" value="ECO:0007669"/>
    <property type="project" value="InterPro"/>
</dbReference>
<dbReference type="InterPro" id="IPR026341">
    <property type="entry name" value="T9SS_type_B"/>
</dbReference>
<dbReference type="Pfam" id="PF00041">
    <property type="entry name" value="fn3"/>
    <property type="match status" value="3"/>
</dbReference>
<dbReference type="PANTHER" id="PTHR46708">
    <property type="entry name" value="TENASCIN"/>
    <property type="match status" value="1"/>
</dbReference>
<dbReference type="PROSITE" id="PS50853">
    <property type="entry name" value="FN3"/>
    <property type="match status" value="3"/>
</dbReference>
<name>A0A0A2MNL3_9FLAO</name>
<dbReference type="SMART" id="SM00060">
    <property type="entry name" value="FN3"/>
    <property type="match status" value="3"/>
</dbReference>
<dbReference type="InterPro" id="IPR001736">
    <property type="entry name" value="PLipase_D/transphosphatidylase"/>
</dbReference>
<dbReference type="InterPro" id="IPR013783">
    <property type="entry name" value="Ig-like_fold"/>
</dbReference>
<dbReference type="SUPFAM" id="SSF49265">
    <property type="entry name" value="Fibronectin type III"/>
    <property type="match status" value="3"/>
</dbReference>
<keyword evidence="1" id="KW-0677">Repeat</keyword>
<sequence length="1574" mass="168681">MKKKFLLLVASLSSLCGYAQLTPAEGFEGADFPPPGWLIANNGVGAPTPVWVQANGTAQQPAYLGSHAAFLDHENVGAGTVAADYLITKEFTYPTSAELHFFSRLITAGNQNSTFKFYLLDSADTTINPEDVTTYPAPFLTWTENNFNPQTVYTERVIALPAGVVGNNYRVVFGFENDNGDRWLIDQVSVLAKCLEPTNLTAANPGVTSIDLNWDNPSGATSWEIEIVPTSGSTTGSGFIYNGTLPLTATAANGLVAATNYKYYVRALCGDGGVSDWAGPAFFSTNVCAAEDKCDYTFKLSDWYDGWNENTMQVYQNGVLVANLELINQLEGTVTVPLCNAFPFEVSATSGDFIGDSGLQIINPFGQIIYSKEIGENTPLILYQGMADCFVPACLPPQNIVASNSGQTGFDLSWDGPTTGNWEYYIVPQGSTAPTTDTNGTIVTTNPVTINGLNAATNYDIYIRTVCENNVYSTWAGPVQHSTSMCDPSEKCTYYFEMTSNGSGYFGHTMTILQGGATVATIGSTFEEGLTATVAVALCPDAPVDIVWNADADGEFNFMYIGLNVYTPYMEEFFIKPAGTSVINTTIFTGIPSCEAPACLKPQQLYASDITAHTATVGWTEMGTATSWEYYVVPLNSPAPDTSQSGIPITVTTANLSNLQSGTFYTLYVRALCGGDNGNSSWSVAYIFVTDIENDECTGATTIPVNSGVQCNQSITGTLDGSTASGNMPSCIIDGVAADVWYQFTATAPAHTITIASVGATFAYAAVYQGSNCGNLDEMSCTQNPITMVNNLTIGATYYIKVFVEYIEEQTSTQFTLCVTTPAPILVTDVFENEEVTAMVNDVLVTAECAQVSNISFSGNGLGKFQKGNSAFAISEGVVLSTGIASSAMGPNFSKLSEGDENWLGDTDLFNYMQTVNSDPSLMSHVNATVLEFDFIPFTNHISFPFIFASEEYGMYQCEFSDAFAFFLTDLTDNTPTTNLAVLPDTTIPVSVTTIRDIAYNPACVSANPQYFDTYYGDLGGGADPLTSPTNFEGNTVQLLAQSDVVSGHTYHIKLVIADEGDFAYDSAVFIGSFNVGGVNLGPDISVQNGTALCFGESYTIHSNLSTADYSFEWFYNGTLITGENNPYLVVTQTGEYMVKTHDLNTFCDNTDIIFIEFYNVLQSTGTPIDLTACDTSGYAAFNLSVNTAALLQGLNPANFIITYHATQEDANANTNPLNLNYVNAMPNQQTIFVRIYNSILQCTGIKTFSLIVNTTAPQFDITTNFAICQGNSGTISVTPLNFDGSAATYSWTLNSQPLADTTASITATQAGTYAVTVNVAGCTTIKQVVITVVSPPIANILPNVFACSYTLPELSADNIYYTASGGLGTNLAPGTVITTTQTIYIYAVNPTLGCSSESSFTITILPTATLEITQGCEDANYTLKAVFDNDANNSGNVSFVWTNAGGIVLGSESQLIITLPGTYYVTATPNAATGCPVTADVTVTNVACMIPKGISPNGDDKNDSFDLTGFDINKLSIFNRYGMEVYSKITYTSEWHGQTNEGGELPTGTYYYVITFSSGSSKTGWVYINRQEK</sequence>
<dbReference type="NCBIfam" id="TIGR04131">
    <property type="entry name" value="Bac_Flav_CTERM"/>
    <property type="match status" value="1"/>
</dbReference>
<dbReference type="PROSITE" id="PS50035">
    <property type="entry name" value="PLD"/>
    <property type="match status" value="1"/>
</dbReference>
<dbReference type="InterPro" id="IPR056600">
    <property type="entry name" value="GBD_T9SS_assoc"/>
</dbReference>
<feature type="domain" description="Fibronectin type-III" evidence="4">
    <location>
        <begin position="601"/>
        <end position="693"/>
    </location>
</feature>
<dbReference type="GO" id="GO:0006793">
    <property type="term" value="P:phosphorus metabolic process"/>
    <property type="evidence" value="ECO:0007669"/>
    <property type="project" value="UniProtKB-ARBA"/>
</dbReference>
<evidence type="ECO:0000256" key="1">
    <source>
        <dbReference type="ARBA" id="ARBA00022737"/>
    </source>
</evidence>
<dbReference type="Pfam" id="PF13585">
    <property type="entry name" value="CHU_C"/>
    <property type="match status" value="1"/>
</dbReference>
<dbReference type="Gene3D" id="2.60.120.200">
    <property type="match status" value="1"/>
</dbReference>
<proteinExistence type="predicted"/>
<dbReference type="STRING" id="1121898.GCA_000422725_00458"/>
<dbReference type="InterPro" id="IPR003961">
    <property type="entry name" value="FN3_dom"/>
</dbReference>
<accession>A0A0A2MNL3</accession>
<gene>
    <name evidence="5" type="ORF">Q766_05920</name>
</gene>
<dbReference type="InterPro" id="IPR036116">
    <property type="entry name" value="FN3_sf"/>
</dbReference>
<dbReference type="RefSeq" id="WP_026991912.1">
    <property type="nucleotide sequence ID" value="NZ_JRLY01000003.1"/>
</dbReference>
<feature type="domain" description="Fibronectin type-III" evidence="4">
    <location>
        <begin position="396"/>
        <end position="486"/>
    </location>
</feature>
<dbReference type="PANTHER" id="PTHR46708:SF2">
    <property type="entry name" value="FIBRONECTIN TYPE-III DOMAIN-CONTAINING PROTEIN"/>
    <property type="match status" value="1"/>
</dbReference>
<dbReference type="eggNOG" id="COG3291">
    <property type="taxonomic scope" value="Bacteria"/>
</dbReference>
<protein>
    <recommendedName>
        <fullName evidence="7">Fibronectin</fullName>
    </recommendedName>
</protein>
<dbReference type="CDD" id="cd00063">
    <property type="entry name" value="FN3"/>
    <property type="match status" value="3"/>
</dbReference>
<comment type="caution">
    <text evidence="5">The sequence shown here is derived from an EMBL/GenBank/DDBJ whole genome shotgun (WGS) entry which is preliminary data.</text>
</comment>
<reference evidence="5 6" key="1">
    <citation type="submission" date="2013-09" db="EMBL/GenBank/DDBJ databases">
        <authorList>
            <person name="Zeng Z."/>
            <person name="Chen C."/>
        </authorList>
    </citation>
    <scope>NUCLEOTIDE SEQUENCE [LARGE SCALE GENOMIC DNA]</scope>
    <source>
        <strain evidence="5 6">WB 4.1-42</strain>
    </source>
</reference>